<keyword evidence="2" id="KW-1185">Reference proteome</keyword>
<dbReference type="AlphaFoldDB" id="A0A2S5A2F3"/>
<gene>
    <name evidence="1" type="ORF">C3K47_11040</name>
</gene>
<comment type="caution">
    <text evidence="1">The sequence shown here is derived from an EMBL/GenBank/DDBJ whole genome shotgun (WGS) entry which is preliminary data.</text>
</comment>
<proteinExistence type="predicted"/>
<name>A0A2S5A2F3_9SPHI</name>
<dbReference type="Proteomes" id="UP000236893">
    <property type="component" value="Unassembled WGS sequence"/>
</dbReference>
<dbReference type="RefSeq" id="WP_103789201.1">
    <property type="nucleotide sequence ID" value="NZ_PQVF01000007.1"/>
</dbReference>
<organism evidence="1 2">
    <name type="scientific">Solitalea longa</name>
    <dbReference type="NCBI Taxonomy" id="2079460"/>
    <lineage>
        <taxon>Bacteria</taxon>
        <taxon>Pseudomonadati</taxon>
        <taxon>Bacteroidota</taxon>
        <taxon>Sphingobacteriia</taxon>
        <taxon>Sphingobacteriales</taxon>
        <taxon>Sphingobacteriaceae</taxon>
        <taxon>Solitalea</taxon>
    </lineage>
</organism>
<evidence type="ECO:0000313" key="1">
    <source>
        <dbReference type="EMBL" id="POY36283.1"/>
    </source>
</evidence>
<dbReference type="PROSITE" id="PS51257">
    <property type="entry name" value="PROKAR_LIPOPROTEIN"/>
    <property type="match status" value="1"/>
</dbReference>
<dbReference type="OrthoDB" id="1096291at2"/>
<dbReference type="InterPro" id="IPR032299">
    <property type="entry name" value="DUF4843"/>
</dbReference>
<evidence type="ECO:0008006" key="3">
    <source>
        <dbReference type="Google" id="ProtNLM"/>
    </source>
</evidence>
<sequence length="251" mass="28036">MKKLLYQLSALLFVGSLISCEKGLMTYEGENNIYFAEAGGAIDTRLAKDSTAVSFAPVINTDSVVKVVVSTVGAPVSYDREYKLEIDPSSTALLGTHFEFPADKKFVIKKNVINDTIPVRLIRTPDMLNKELNIIFNLVPNENFNTLFKQRLNSSKKVVSCITKKFMVTDALLKPKAWNVNFLGNFTRTKLFLVCQICGTTPLYMDTMSPGEGLFYGRFTQRYLNEQKAKVPSNIILDEDGTAMKMGNNAQ</sequence>
<reference evidence="1 2" key="1">
    <citation type="submission" date="2018-01" db="EMBL/GenBank/DDBJ databases">
        <authorList>
            <person name="Gaut B.S."/>
            <person name="Morton B.R."/>
            <person name="Clegg M.T."/>
            <person name="Duvall M.R."/>
        </authorList>
    </citation>
    <scope>NUCLEOTIDE SEQUENCE [LARGE SCALE GENOMIC DNA]</scope>
    <source>
        <strain evidence="1 2">HR-AV</strain>
    </source>
</reference>
<evidence type="ECO:0000313" key="2">
    <source>
        <dbReference type="Proteomes" id="UP000236893"/>
    </source>
</evidence>
<accession>A0A2S5A2F3</accession>
<dbReference type="EMBL" id="PQVF01000007">
    <property type="protein sequence ID" value="POY36283.1"/>
    <property type="molecule type" value="Genomic_DNA"/>
</dbReference>
<protein>
    <recommendedName>
        <fullName evidence="3">DUF4843 domain-containing protein</fullName>
    </recommendedName>
</protein>
<dbReference type="Pfam" id="PF16132">
    <property type="entry name" value="DUF4843"/>
    <property type="match status" value="1"/>
</dbReference>